<evidence type="ECO:0000256" key="1">
    <source>
        <dbReference type="ARBA" id="ARBA00023125"/>
    </source>
</evidence>
<protein>
    <recommendedName>
        <fullName evidence="2">HTH cro/C1-type domain-containing protein</fullName>
    </recommendedName>
</protein>
<keyword evidence="1" id="KW-0238">DNA-binding</keyword>
<sequence>MISERLKELREKSGLNQSQAAEKLGISRVNYNRYENGEREPDNATLSRLANFFGVTTDYLLGLIDSPTEAAKTTIRSAISDDPELLEFWKELEEREDLKLFFRQIKSLSPQALKRIIRYIKIVEEEEAQEDL</sequence>
<name>A0A498R5Y2_9FIRM</name>
<dbReference type="SMART" id="SM00530">
    <property type="entry name" value="HTH_XRE"/>
    <property type="match status" value="1"/>
</dbReference>
<dbReference type="InterPro" id="IPR010982">
    <property type="entry name" value="Lambda_DNA-bd_dom_sf"/>
</dbReference>
<proteinExistence type="predicted"/>
<evidence type="ECO:0000259" key="2">
    <source>
        <dbReference type="PROSITE" id="PS50943"/>
    </source>
</evidence>
<dbReference type="PANTHER" id="PTHR46558">
    <property type="entry name" value="TRACRIPTIONAL REGULATORY PROTEIN-RELATED-RELATED"/>
    <property type="match status" value="1"/>
</dbReference>
<dbReference type="CDD" id="cd00093">
    <property type="entry name" value="HTH_XRE"/>
    <property type="match status" value="1"/>
</dbReference>
<evidence type="ECO:0000313" key="4">
    <source>
        <dbReference type="Proteomes" id="UP000277811"/>
    </source>
</evidence>
<dbReference type="SUPFAM" id="SSF47413">
    <property type="entry name" value="lambda repressor-like DNA-binding domains"/>
    <property type="match status" value="1"/>
</dbReference>
<keyword evidence="4" id="KW-1185">Reference proteome</keyword>
<dbReference type="Proteomes" id="UP000277811">
    <property type="component" value="Unassembled WGS sequence"/>
</dbReference>
<feature type="domain" description="HTH cro/C1-type" evidence="2">
    <location>
        <begin position="6"/>
        <end position="60"/>
    </location>
</feature>
<dbReference type="InterPro" id="IPR001387">
    <property type="entry name" value="Cro/C1-type_HTH"/>
</dbReference>
<dbReference type="Pfam" id="PF01381">
    <property type="entry name" value="HTH_3"/>
    <property type="match status" value="1"/>
</dbReference>
<organism evidence="3 4">
    <name type="scientific">Lucifera butyrica</name>
    <dbReference type="NCBI Taxonomy" id="1351585"/>
    <lineage>
        <taxon>Bacteria</taxon>
        <taxon>Bacillati</taxon>
        <taxon>Bacillota</taxon>
        <taxon>Negativicutes</taxon>
        <taxon>Veillonellales</taxon>
        <taxon>Veillonellaceae</taxon>
        <taxon>Lucifera</taxon>
    </lineage>
</organism>
<accession>A0A498R5Y2</accession>
<dbReference type="PROSITE" id="PS50943">
    <property type="entry name" value="HTH_CROC1"/>
    <property type="match status" value="1"/>
</dbReference>
<dbReference type="EMBL" id="UPPP01000057">
    <property type="protein sequence ID" value="VBB05613.1"/>
    <property type="molecule type" value="Genomic_DNA"/>
</dbReference>
<dbReference type="Gene3D" id="1.10.260.40">
    <property type="entry name" value="lambda repressor-like DNA-binding domains"/>
    <property type="match status" value="1"/>
</dbReference>
<dbReference type="PANTHER" id="PTHR46558:SF11">
    <property type="entry name" value="HTH-TYPE TRANSCRIPTIONAL REGULATOR XRE"/>
    <property type="match status" value="1"/>
</dbReference>
<reference evidence="3 4" key="1">
    <citation type="submission" date="2018-06" db="EMBL/GenBank/DDBJ databases">
        <authorList>
            <person name="Strepis N."/>
        </authorList>
    </citation>
    <scope>NUCLEOTIDE SEQUENCE [LARGE SCALE GENOMIC DNA]</scope>
    <source>
        <strain evidence="3">LUCI</strain>
    </source>
</reference>
<dbReference type="OrthoDB" id="1625599at2"/>
<gene>
    <name evidence="3" type="ORF">LUCI_0823</name>
</gene>
<dbReference type="GO" id="GO:0003677">
    <property type="term" value="F:DNA binding"/>
    <property type="evidence" value="ECO:0007669"/>
    <property type="project" value="UniProtKB-KW"/>
</dbReference>
<dbReference type="AlphaFoldDB" id="A0A498R5Y2"/>
<evidence type="ECO:0000313" key="3">
    <source>
        <dbReference type="EMBL" id="VBB05613.1"/>
    </source>
</evidence>
<dbReference type="RefSeq" id="WP_122626595.1">
    <property type="nucleotide sequence ID" value="NZ_UPPP01000057.1"/>
</dbReference>